<evidence type="ECO:0000256" key="14">
    <source>
        <dbReference type="SAM" id="Phobius"/>
    </source>
</evidence>
<dbReference type="SUPFAM" id="SSF158472">
    <property type="entry name" value="HAMP domain-like"/>
    <property type="match status" value="1"/>
</dbReference>
<dbReference type="Pfam" id="PF02518">
    <property type="entry name" value="HATPase_c"/>
    <property type="match status" value="1"/>
</dbReference>
<organism evidence="18 19">
    <name type="scientific">Halopseudomonas laoshanensis</name>
    <dbReference type="NCBI Taxonomy" id="2268758"/>
    <lineage>
        <taxon>Bacteria</taxon>
        <taxon>Pseudomonadati</taxon>
        <taxon>Pseudomonadota</taxon>
        <taxon>Gammaproteobacteria</taxon>
        <taxon>Pseudomonadales</taxon>
        <taxon>Pseudomonadaceae</taxon>
        <taxon>Halopseudomonas</taxon>
    </lineage>
</organism>
<keyword evidence="14" id="KW-0812">Transmembrane</keyword>
<proteinExistence type="predicted"/>
<dbReference type="PANTHER" id="PTHR45339">
    <property type="entry name" value="HYBRID SIGNAL TRANSDUCTION HISTIDINE KINASE J"/>
    <property type="match status" value="1"/>
</dbReference>
<dbReference type="PRINTS" id="PR00344">
    <property type="entry name" value="BCTRLSENSOR"/>
</dbReference>
<dbReference type="SMART" id="SM00387">
    <property type="entry name" value="HATPase_c"/>
    <property type="match status" value="1"/>
</dbReference>
<dbReference type="GO" id="GO:0005524">
    <property type="term" value="F:ATP binding"/>
    <property type="evidence" value="ECO:0007669"/>
    <property type="project" value="UniProtKB-KW"/>
</dbReference>
<comment type="catalytic activity">
    <reaction evidence="1">
        <text>ATP + protein L-histidine = ADP + protein N-phospho-L-histidine.</text>
        <dbReference type="EC" id="2.7.13.3"/>
    </reaction>
</comment>
<dbReference type="Proteomes" id="UP000463138">
    <property type="component" value="Unassembled WGS sequence"/>
</dbReference>
<reference evidence="18 19" key="1">
    <citation type="submission" date="2018-07" db="EMBL/GenBank/DDBJ databases">
        <title>Pseudomonas laoshanensis sp. nov., isolated from soil.</title>
        <authorList>
            <person name="Sun J."/>
            <person name="Yu L."/>
            <person name="Wang M."/>
            <person name="Zhang C."/>
        </authorList>
    </citation>
    <scope>NUCLEOTIDE SEQUENCE [LARGE SCALE GENOMIC DNA]</scope>
    <source>
        <strain evidence="18 19">Y22</strain>
    </source>
</reference>
<dbReference type="OrthoDB" id="9797243at2"/>
<accession>A0A7V7GWE2</accession>
<dbReference type="CDD" id="cd06225">
    <property type="entry name" value="HAMP"/>
    <property type="match status" value="1"/>
</dbReference>
<gene>
    <name evidence="18" type="ORF">DT594_04295</name>
</gene>
<dbReference type="InterPro" id="IPR005467">
    <property type="entry name" value="His_kinase_dom"/>
</dbReference>
<feature type="transmembrane region" description="Helical" evidence="14">
    <location>
        <begin position="12"/>
        <end position="33"/>
    </location>
</feature>
<keyword evidence="14" id="KW-1133">Transmembrane helix</keyword>
<comment type="subunit">
    <text evidence="11">At low DSF concentrations, interacts with RpfF.</text>
</comment>
<evidence type="ECO:0000256" key="6">
    <source>
        <dbReference type="ARBA" id="ARBA00022679"/>
    </source>
</evidence>
<dbReference type="CDD" id="cd16922">
    <property type="entry name" value="HATPase_EvgS-ArcB-TorS-like"/>
    <property type="match status" value="1"/>
</dbReference>
<dbReference type="Pfam" id="PF00512">
    <property type="entry name" value="HisKA"/>
    <property type="match status" value="1"/>
</dbReference>
<dbReference type="InterPro" id="IPR036097">
    <property type="entry name" value="HisK_dim/P_sf"/>
</dbReference>
<dbReference type="Gene3D" id="3.40.50.2300">
    <property type="match status" value="1"/>
</dbReference>
<keyword evidence="14" id="KW-0472">Membrane</keyword>
<evidence type="ECO:0000256" key="1">
    <source>
        <dbReference type="ARBA" id="ARBA00000085"/>
    </source>
</evidence>
<feature type="domain" description="HAMP" evidence="17">
    <location>
        <begin position="190"/>
        <end position="242"/>
    </location>
</feature>
<dbReference type="Gene3D" id="1.10.287.130">
    <property type="match status" value="1"/>
</dbReference>
<keyword evidence="4" id="KW-1003">Cell membrane</keyword>
<feature type="modified residue" description="4-aspartylphosphate" evidence="13">
    <location>
        <position position="567"/>
    </location>
</feature>
<feature type="domain" description="Response regulatory" evidence="16">
    <location>
        <begin position="516"/>
        <end position="637"/>
    </location>
</feature>
<dbReference type="FunFam" id="1.10.287.130:FF:000002">
    <property type="entry name" value="Two-component osmosensing histidine kinase"/>
    <property type="match status" value="1"/>
</dbReference>
<keyword evidence="6" id="KW-0808">Transferase</keyword>
<dbReference type="FunFam" id="3.30.565.10:FF:000010">
    <property type="entry name" value="Sensor histidine kinase RcsC"/>
    <property type="match status" value="1"/>
</dbReference>
<dbReference type="InterPro" id="IPR003661">
    <property type="entry name" value="HisK_dim/P_dom"/>
</dbReference>
<dbReference type="Pfam" id="PF00672">
    <property type="entry name" value="HAMP"/>
    <property type="match status" value="1"/>
</dbReference>
<dbReference type="InterPro" id="IPR036890">
    <property type="entry name" value="HATPase_C_sf"/>
</dbReference>
<dbReference type="SMART" id="SM00388">
    <property type="entry name" value="HisKA"/>
    <property type="match status" value="1"/>
</dbReference>
<evidence type="ECO:0000256" key="5">
    <source>
        <dbReference type="ARBA" id="ARBA00022553"/>
    </source>
</evidence>
<evidence type="ECO:0000256" key="2">
    <source>
        <dbReference type="ARBA" id="ARBA00004429"/>
    </source>
</evidence>
<dbReference type="CDD" id="cd00082">
    <property type="entry name" value="HisKA"/>
    <property type="match status" value="1"/>
</dbReference>
<evidence type="ECO:0000256" key="10">
    <source>
        <dbReference type="ARBA" id="ARBA00023012"/>
    </source>
</evidence>
<dbReference type="GO" id="GO:0005886">
    <property type="term" value="C:plasma membrane"/>
    <property type="evidence" value="ECO:0007669"/>
    <property type="project" value="UniProtKB-SubCell"/>
</dbReference>
<dbReference type="InterPro" id="IPR011006">
    <property type="entry name" value="CheY-like_superfamily"/>
</dbReference>
<keyword evidence="19" id="KW-1185">Reference proteome</keyword>
<feature type="domain" description="Histidine kinase" evidence="15">
    <location>
        <begin position="271"/>
        <end position="494"/>
    </location>
</feature>
<dbReference type="InterPro" id="IPR004358">
    <property type="entry name" value="Sig_transdc_His_kin-like_C"/>
</dbReference>
<dbReference type="SMART" id="SM00304">
    <property type="entry name" value="HAMP"/>
    <property type="match status" value="1"/>
</dbReference>
<keyword evidence="4" id="KW-0997">Cell inner membrane</keyword>
<evidence type="ECO:0000313" key="19">
    <source>
        <dbReference type="Proteomes" id="UP000463138"/>
    </source>
</evidence>
<dbReference type="InterPro" id="IPR001789">
    <property type="entry name" value="Sig_transdc_resp-reg_receiver"/>
</dbReference>
<dbReference type="SMART" id="SM00448">
    <property type="entry name" value="REC"/>
    <property type="match status" value="1"/>
</dbReference>
<keyword evidence="5 13" id="KW-0597">Phosphoprotein</keyword>
<comment type="caution">
    <text evidence="18">The sequence shown here is derived from an EMBL/GenBank/DDBJ whole genome shotgun (WGS) entry which is preliminary data.</text>
</comment>
<evidence type="ECO:0000256" key="7">
    <source>
        <dbReference type="ARBA" id="ARBA00022741"/>
    </source>
</evidence>
<keyword evidence="9" id="KW-0067">ATP-binding</keyword>
<evidence type="ECO:0000256" key="12">
    <source>
        <dbReference type="ARBA" id="ARBA00068150"/>
    </source>
</evidence>
<keyword evidence="7" id="KW-0547">Nucleotide-binding</keyword>
<dbReference type="Pfam" id="PF00072">
    <property type="entry name" value="Response_reg"/>
    <property type="match status" value="1"/>
</dbReference>
<dbReference type="SUPFAM" id="SSF52172">
    <property type="entry name" value="CheY-like"/>
    <property type="match status" value="1"/>
</dbReference>
<dbReference type="Pfam" id="PF09984">
    <property type="entry name" value="sCache_4"/>
    <property type="match status" value="1"/>
</dbReference>
<dbReference type="SUPFAM" id="SSF47384">
    <property type="entry name" value="Homodimeric domain of signal transducing histidine kinase"/>
    <property type="match status" value="1"/>
</dbReference>
<dbReference type="InterPro" id="IPR003660">
    <property type="entry name" value="HAMP_dom"/>
</dbReference>
<evidence type="ECO:0000256" key="8">
    <source>
        <dbReference type="ARBA" id="ARBA00022777"/>
    </source>
</evidence>
<dbReference type="Gene3D" id="6.10.340.10">
    <property type="match status" value="1"/>
</dbReference>
<dbReference type="SUPFAM" id="SSF55874">
    <property type="entry name" value="ATPase domain of HSP90 chaperone/DNA topoisomerase II/histidine kinase"/>
    <property type="match status" value="1"/>
</dbReference>
<dbReference type="GO" id="GO:0000155">
    <property type="term" value="F:phosphorelay sensor kinase activity"/>
    <property type="evidence" value="ECO:0007669"/>
    <property type="project" value="InterPro"/>
</dbReference>
<dbReference type="Gene3D" id="3.30.565.10">
    <property type="entry name" value="Histidine kinase-like ATPase, C-terminal domain"/>
    <property type="match status" value="1"/>
</dbReference>
<protein>
    <recommendedName>
        <fullName evidence="12">Sensory/regulatory protein RpfC</fullName>
        <ecNumber evidence="3">2.7.13.3</ecNumber>
    </recommendedName>
</protein>
<dbReference type="PROSITE" id="PS50110">
    <property type="entry name" value="RESPONSE_REGULATORY"/>
    <property type="match status" value="1"/>
</dbReference>
<name>A0A7V7GWE2_9GAMM</name>
<evidence type="ECO:0000256" key="4">
    <source>
        <dbReference type="ARBA" id="ARBA00022519"/>
    </source>
</evidence>
<feature type="transmembrane region" description="Helical" evidence="14">
    <location>
        <begin position="166"/>
        <end position="189"/>
    </location>
</feature>
<evidence type="ECO:0000256" key="13">
    <source>
        <dbReference type="PROSITE-ProRule" id="PRU00169"/>
    </source>
</evidence>
<dbReference type="PROSITE" id="PS50885">
    <property type="entry name" value="HAMP"/>
    <property type="match status" value="1"/>
</dbReference>
<evidence type="ECO:0000259" key="15">
    <source>
        <dbReference type="PROSITE" id="PS50109"/>
    </source>
</evidence>
<dbReference type="PROSITE" id="PS50109">
    <property type="entry name" value="HIS_KIN"/>
    <property type="match status" value="1"/>
</dbReference>
<keyword evidence="8" id="KW-0418">Kinase</keyword>
<dbReference type="EMBL" id="QOVF01000001">
    <property type="protein sequence ID" value="KAA0696562.1"/>
    <property type="molecule type" value="Genomic_DNA"/>
</dbReference>
<evidence type="ECO:0000313" key="18">
    <source>
        <dbReference type="EMBL" id="KAA0696562.1"/>
    </source>
</evidence>
<dbReference type="AlphaFoldDB" id="A0A7V7GWE2"/>
<evidence type="ECO:0000259" key="17">
    <source>
        <dbReference type="PROSITE" id="PS50885"/>
    </source>
</evidence>
<dbReference type="PANTHER" id="PTHR45339:SF1">
    <property type="entry name" value="HYBRID SIGNAL TRANSDUCTION HISTIDINE KINASE J"/>
    <property type="match status" value="1"/>
</dbReference>
<evidence type="ECO:0000259" key="16">
    <source>
        <dbReference type="PROSITE" id="PS50110"/>
    </source>
</evidence>
<sequence length="644" mass="70238">MSPRNTGSIHNRLILIALAPALMLGLVVFAYFVSARLDDVSRQLQDTGALIAKQLAPTAEYGVISGNLKTLESLIKGTLDTPHVRSVEVYDQAGTLMLDLQSESQKAKPAPLQYFAADIQRQSIPLRNELYLLDAPAMQGDEASRYLGQVRVGLSREAFDDRQDEILLGALLLAALVIMAALILALRLASALSSPLARMSQAVQALQDGQLDTRLTEDQQHEMGKLMHNINTLAGALQQSAFEQQQALNQMNTAKEEAEAANRAKSDFLAMMSHELRTPMNGVLGMLQLLETTELNNEQAEYVQIAGESTDHLLRVINDILDFSRIERGVLDLEEIAFNLPELINHSVTVFEHTAAQKSLSLITHTQGSPASPTVIGDPTRIRQILVNLIGNALKFTEQGRIEIDASWQADADARNIRLRCEVRDSGIGIAPDRLESMFQAFQQADSSTSRRFGGTGLGLSIARTFAVKMGGSLEAQSTEGQGSCFTLTMTLPLTDTLAETPSTAVPPTAMTAELPILLVEDNPVNQMVIEGMLHSLGYRVITADSGQAALNHLAMNDQAFSVILMDLQLPDIDGLSVYRQYLQHCRKQQHAPISCIALTASAMPDDRQQCVDAGMQGFLSKPLSRQALQKAVEDQIQAKKADH</sequence>
<dbReference type="EC" id="2.7.13.3" evidence="3"/>
<evidence type="ECO:0000256" key="11">
    <source>
        <dbReference type="ARBA" id="ARBA00064003"/>
    </source>
</evidence>
<evidence type="ECO:0000256" key="9">
    <source>
        <dbReference type="ARBA" id="ARBA00022840"/>
    </source>
</evidence>
<comment type="subcellular location">
    <subcellularLocation>
        <location evidence="2">Cell inner membrane</location>
        <topology evidence="2">Multi-pass membrane protein</topology>
    </subcellularLocation>
</comment>
<dbReference type="CDD" id="cd17546">
    <property type="entry name" value="REC_hyHK_CKI1_RcsC-like"/>
    <property type="match status" value="1"/>
</dbReference>
<dbReference type="InterPro" id="IPR003594">
    <property type="entry name" value="HATPase_dom"/>
</dbReference>
<evidence type="ECO:0000256" key="3">
    <source>
        <dbReference type="ARBA" id="ARBA00012438"/>
    </source>
</evidence>
<dbReference type="InterPro" id="IPR019247">
    <property type="entry name" value="Histidine_kinase_BarA_N"/>
</dbReference>
<keyword evidence="10" id="KW-0902">Two-component regulatory system</keyword>
<dbReference type="RefSeq" id="WP_149331511.1">
    <property type="nucleotide sequence ID" value="NZ_QOVF01000001.1"/>
</dbReference>